<dbReference type="STRING" id="4577.A0A1D6EHE4"/>
<evidence type="ECO:0000313" key="1">
    <source>
        <dbReference type="EMBL" id="ONM19546.1"/>
    </source>
</evidence>
<dbReference type="InParanoid" id="A0A1D6EHE4"/>
<gene>
    <name evidence="1" type="ORF">ZEAMMB73_Zm00001d004770</name>
</gene>
<name>A0A1D6EHE4_MAIZE</name>
<organism evidence="1">
    <name type="scientific">Zea mays</name>
    <name type="common">Maize</name>
    <dbReference type="NCBI Taxonomy" id="4577"/>
    <lineage>
        <taxon>Eukaryota</taxon>
        <taxon>Viridiplantae</taxon>
        <taxon>Streptophyta</taxon>
        <taxon>Embryophyta</taxon>
        <taxon>Tracheophyta</taxon>
        <taxon>Spermatophyta</taxon>
        <taxon>Magnoliopsida</taxon>
        <taxon>Liliopsida</taxon>
        <taxon>Poales</taxon>
        <taxon>Poaceae</taxon>
        <taxon>PACMAD clade</taxon>
        <taxon>Panicoideae</taxon>
        <taxon>Andropogonodae</taxon>
        <taxon>Andropogoneae</taxon>
        <taxon>Tripsacinae</taxon>
        <taxon>Zea</taxon>
    </lineage>
</organism>
<accession>A0A1D6EHE4</accession>
<dbReference type="AlphaFoldDB" id="A0A1D6EHE4"/>
<reference evidence="1" key="1">
    <citation type="submission" date="2015-12" db="EMBL/GenBank/DDBJ databases">
        <title>Update maize B73 reference genome by single molecule sequencing technologies.</title>
        <authorList>
            <consortium name="Maize Genome Sequencing Project"/>
            <person name="Ware D."/>
        </authorList>
    </citation>
    <scope>NUCLEOTIDE SEQUENCE [LARGE SCALE GENOMIC DNA]</scope>
    <source>
        <tissue evidence="1">Seedling</tissue>
    </source>
</reference>
<dbReference type="EMBL" id="CM007648">
    <property type="protein sequence ID" value="ONM19546.1"/>
    <property type="molecule type" value="Genomic_DNA"/>
</dbReference>
<dbReference type="OMA" id="RVVARTX"/>
<sequence length="173" mass="18521">MAIMLSCSRTLEKALMMMTMALATIAGASIITTTTNLTHQNLGSYPVWPLVTANAGVQPIPADDEPALRLELDSNGEGLATLAFPPGAWWHGPGCRRRAGGGAPRWDAPWTSLPTAPRAPERHEEDAALFKARYPDTRTNATDVEVTPHDHVNPSEIKVVLCPKPASVVAGHL</sequence>
<proteinExistence type="predicted"/>
<protein>
    <submittedName>
        <fullName evidence="1">Uncharacterized protein</fullName>
    </submittedName>
</protein>